<feature type="compositionally biased region" description="Basic residues" evidence="3">
    <location>
        <begin position="1"/>
        <end position="10"/>
    </location>
</feature>
<comment type="caution">
    <text evidence="4">The sequence shown here is derived from an EMBL/GenBank/DDBJ whole genome shotgun (WGS) entry which is preliminary data.</text>
</comment>
<dbReference type="GO" id="GO:0030246">
    <property type="term" value="F:carbohydrate binding"/>
    <property type="evidence" value="ECO:0007669"/>
    <property type="project" value="UniProtKB-KW"/>
</dbReference>
<evidence type="ECO:0000256" key="1">
    <source>
        <dbReference type="ARBA" id="ARBA00010678"/>
    </source>
</evidence>
<sequence length="682" mass="75538">MDIKQSKHIQQKSTDLENKKTNLNSSPDVKVFEKSEKSLVTKPFNGKKLVATPIDRIASVPQWVFLKCKQTDVNGNPMVLNVQGKQAVSGTQCITWPYQSNAENEMFQLTMDGRIISQLGQNLVVGLGDQLDWGGFECVIDTYNNSLSQFWNANLVDSQDITAGFYLTNGNNQFGLGLDGGQISPVQPANSTKVIVAPGNNNLSYVWQMVPSLPLNFVIMQPAVAFPAYDQGDDLQTSYQDMCSACGVPDLRQEYSNLSVSLISYQSIINQMQVPGNVSNAADFYQVRNQLNKELTYCQSVINLFSNYEGFHNSLFIDKGFRLQSLCTLAGIEQQSELSLGICILNFFSGLVYTVLSAMSSETPFLGILANLINTAVSIGVAAESSENSISPDPFQLQISKLWETLSDNFVYLLGNVENMEATILQDWGMLQAVNKLILLPVDDPNSLNWQPTFDSQFISSSQNGYDISVLQMLLPSKYTIYTVLGFAGGAGGIPDSCYLQEELSDGSYNLYYIADRDDNSKFPSDDLMNKLWIDLSVSKDDFFKNNNGWSFAVATQPSYYDCVVSVTNSTQNPLSFTVDVGSGPGTIYNTTPYNSTMCNVYGFWPANTDFVLNVTDDTNNREVGYFVCKLRTKLDKGSYVEMDSYQLKKGYMLLGPNFNEGSWAGSYTASIQFTILLDPNV</sequence>
<accession>D3BDC9</accession>
<keyword evidence="2" id="KW-0430">Lectin</keyword>
<dbReference type="Gene3D" id="2.80.10.50">
    <property type="match status" value="1"/>
</dbReference>
<evidence type="ECO:0000313" key="4">
    <source>
        <dbReference type="EMBL" id="EFA80573.1"/>
    </source>
</evidence>
<dbReference type="InterPro" id="IPR035992">
    <property type="entry name" value="Ricin_B-like_lectins"/>
</dbReference>
<dbReference type="SUPFAM" id="SSF50370">
    <property type="entry name" value="Ricin B-like lectins"/>
    <property type="match status" value="1"/>
</dbReference>
<dbReference type="AlphaFoldDB" id="D3BDC9"/>
<reference evidence="4 5" key="1">
    <citation type="journal article" date="2011" name="Genome Res.">
        <title>Phylogeny-wide analysis of social amoeba genomes highlights ancient origins for complex intercellular communication.</title>
        <authorList>
            <person name="Heidel A.J."/>
            <person name="Lawal H.M."/>
            <person name="Felder M."/>
            <person name="Schilde C."/>
            <person name="Helps N.R."/>
            <person name="Tunggal B."/>
            <person name="Rivero F."/>
            <person name="John U."/>
            <person name="Schleicher M."/>
            <person name="Eichinger L."/>
            <person name="Platzer M."/>
            <person name="Noegel A.A."/>
            <person name="Schaap P."/>
            <person name="Gloeckner G."/>
        </authorList>
    </citation>
    <scope>NUCLEOTIDE SEQUENCE [LARGE SCALE GENOMIC DNA]</scope>
    <source>
        <strain evidence="5">ATCC 26659 / Pp 5 / PN500</strain>
    </source>
</reference>
<evidence type="ECO:0000313" key="5">
    <source>
        <dbReference type="Proteomes" id="UP000001396"/>
    </source>
</evidence>
<dbReference type="FunCoup" id="D3BDC9">
    <property type="interactions" value="421"/>
</dbReference>
<organism evidence="4 5">
    <name type="scientific">Heterostelium pallidum (strain ATCC 26659 / Pp 5 / PN500)</name>
    <name type="common">Cellular slime mold</name>
    <name type="synonym">Polysphondylium pallidum</name>
    <dbReference type="NCBI Taxonomy" id="670386"/>
    <lineage>
        <taxon>Eukaryota</taxon>
        <taxon>Amoebozoa</taxon>
        <taxon>Evosea</taxon>
        <taxon>Eumycetozoa</taxon>
        <taxon>Dictyostelia</taxon>
        <taxon>Acytosteliales</taxon>
        <taxon>Acytosteliaceae</taxon>
        <taxon>Heterostelium</taxon>
    </lineage>
</organism>
<comment type="similarity">
    <text evidence="1">Belongs to the cup family.</text>
</comment>
<gene>
    <name evidence="4" type="primary">cupD</name>
    <name evidence="4" type="ORF">PPL_06512</name>
</gene>
<dbReference type="PANTHER" id="PTHR31599:SF3">
    <property type="entry name" value="CALCIUM UP-REGULATED PROTEIN I-RELATED"/>
    <property type="match status" value="1"/>
</dbReference>
<protein>
    <submittedName>
        <fullName evidence="4">Calcium up-regulated protein</fullName>
    </submittedName>
</protein>
<dbReference type="PANTHER" id="PTHR31599">
    <property type="entry name" value="CALCIUM UP-REGULATED PROTEIN A-RELATED"/>
    <property type="match status" value="1"/>
</dbReference>
<evidence type="ECO:0000256" key="2">
    <source>
        <dbReference type="ARBA" id="ARBA00022734"/>
    </source>
</evidence>
<dbReference type="InParanoid" id="D3BDC9"/>
<dbReference type="CDD" id="cd00161">
    <property type="entry name" value="beta-trefoil_Ricin-like"/>
    <property type="match status" value="1"/>
</dbReference>
<name>D3BDC9_HETP5</name>
<dbReference type="OMA" id="WQIDEND"/>
<dbReference type="RefSeq" id="XP_020432693.1">
    <property type="nucleotide sequence ID" value="XM_020577366.1"/>
</dbReference>
<keyword evidence="5" id="KW-1185">Reference proteome</keyword>
<proteinExistence type="inferred from homology"/>
<feature type="region of interest" description="Disordered" evidence="3">
    <location>
        <begin position="1"/>
        <end position="25"/>
    </location>
</feature>
<dbReference type="GeneID" id="31361994"/>
<dbReference type="Proteomes" id="UP000001396">
    <property type="component" value="Unassembled WGS sequence"/>
</dbReference>
<dbReference type="InterPro" id="IPR051780">
    <property type="entry name" value="Ca_Up-reg_Membrane_Reg"/>
</dbReference>
<dbReference type="EMBL" id="ADBJ01000029">
    <property type="protein sequence ID" value="EFA80573.1"/>
    <property type="molecule type" value="Genomic_DNA"/>
</dbReference>
<evidence type="ECO:0000256" key="3">
    <source>
        <dbReference type="SAM" id="MobiDB-lite"/>
    </source>
</evidence>